<evidence type="ECO:0000256" key="1">
    <source>
        <dbReference type="SAM" id="Coils"/>
    </source>
</evidence>
<reference evidence="2 3" key="1">
    <citation type="journal article" date="2023" name="Int. J. Syst. Evol. Microbiol.">
        <title>The observation of taxonomic boundaries for the 16SrII and 16SrXXV phytoplasmas using genome-based delimitation.</title>
        <authorList>
            <person name="Rodrigues Jardim B."/>
            <person name="Tran-Nguyen L.T.T."/>
            <person name="Gambley C."/>
            <person name="Al-Sadi A.M."/>
            <person name="Al-Subhi A.M."/>
            <person name="Foissac X."/>
            <person name="Salar P."/>
            <person name="Cai H."/>
            <person name="Yang J.Y."/>
            <person name="Davis R."/>
            <person name="Jones L."/>
            <person name="Rodoni B."/>
            <person name="Constable F.E."/>
        </authorList>
    </citation>
    <scope>NUCLEOTIDE SEQUENCE [LARGE SCALE GENOMIC DNA]</scope>
    <source>
        <strain evidence="2">BAWM-225</strain>
    </source>
</reference>
<sequence length="142" mass="17319">MMSQETYDSICTRIDRDLTKLEADDKDYQQKIADYKIRQTKNNLTQELRQSRSRVQEIERKEESVINEYQTIVKELEKERDKVSDIDKLYEYKAKLEEILENKRENVDIIKEQLKQKIRVMHRFNNVSKQNELAKSQKWLEF</sequence>
<dbReference type="EMBL" id="JAOSIQ010000025">
    <property type="protein sequence ID" value="MDO8064256.1"/>
    <property type="molecule type" value="Genomic_DNA"/>
</dbReference>
<protein>
    <submittedName>
        <fullName evidence="2">Uncharacterized protein</fullName>
    </submittedName>
</protein>
<comment type="caution">
    <text evidence="2">The sequence shown here is derived from an EMBL/GenBank/DDBJ whole genome shotgun (WGS) entry which is preliminary data.</text>
</comment>
<evidence type="ECO:0000313" key="2">
    <source>
        <dbReference type="EMBL" id="MDO8064256.1"/>
    </source>
</evidence>
<dbReference type="RefSeq" id="WP_304514451.1">
    <property type="nucleotide sequence ID" value="NZ_JAOSIQ010000025.1"/>
</dbReference>
<name>A0ABT9D605_9MOLU</name>
<keyword evidence="3" id="KW-1185">Reference proteome</keyword>
<organism evidence="2 3">
    <name type="scientific">Candidatus Phytoplasma bonamiae</name>
    <dbReference type="NCBI Taxonomy" id="2982626"/>
    <lineage>
        <taxon>Bacteria</taxon>
        <taxon>Bacillati</taxon>
        <taxon>Mycoplasmatota</taxon>
        <taxon>Mollicutes</taxon>
        <taxon>Acholeplasmatales</taxon>
        <taxon>Acholeplasmataceae</taxon>
        <taxon>Candidatus Phytoplasma</taxon>
        <taxon>16SrII (Peanut WB group)</taxon>
    </lineage>
</organism>
<accession>A0ABT9D605</accession>
<evidence type="ECO:0000313" key="3">
    <source>
        <dbReference type="Proteomes" id="UP001170683"/>
    </source>
</evidence>
<dbReference type="Proteomes" id="UP001170683">
    <property type="component" value="Unassembled WGS sequence"/>
</dbReference>
<keyword evidence="1" id="KW-0175">Coiled coil</keyword>
<proteinExistence type="predicted"/>
<feature type="coiled-coil region" evidence="1">
    <location>
        <begin position="18"/>
        <end position="120"/>
    </location>
</feature>
<gene>
    <name evidence="2" type="ORF">OC701_02115</name>
</gene>